<evidence type="ECO:0000313" key="10">
    <source>
        <dbReference type="Proteomes" id="UP000092444"/>
    </source>
</evidence>
<evidence type="ECO:0000256" key="3">
    <source>
        <dbReference type="ARBA" id="ARBA00039118"/>
    </source>
</evidence>
<comment type="catalytic activity">
    <reaction evidence="5">
        <text>2-oxosuccinamate + H2O = oxaloacetate + NH4(+)</text>
        <dbReference type="Rhea" id="RHEA:59412"/>
        <dbReference type="ChEBI" id="CHEBI:15377"/>
        <dbReference type="ChEBI" id="CHEBI:16452"/>
        <dbReference type="ChEBI" id="CHEBI:28938"/>
        <dbReference type="ChEBI" id="CHEBI:57735"/>
        <dbReference type="EC" id="3.5.1.3"/>
    </reaction>
    <physiologicalReaction direction="left-to-right" evidence="5">
        <dbReference type="Rhea" id="RHEA:59413"/>
    </physiologicalReaction>
</comment>
<evidence type="ECO:0000256" key="4">
    <source>
        <dbReference type="ARBA" id="ARBA00041576"/>
    </source>
</evidence>
<dbReference type="InterPro" id="IPR036152">
    <property type="entry name" value="Asp/glu_Ase-like_sf"/>
</dbReference>
<dbReference type="Pfam" id="PF00710">
    <property type="entry name" value="Asparaginase"/>
    <property type="match status" value="1"/>
</dbReference>
<dbReference type="GO" id="GO:0005739">
    <property type="term" value="C:mitochondrion"/>
    <property type="evidence" value="ECO:0007669"/>
    <property type="project" value="TreeGrafter"/>
</dbReference>
<dbReference type="PROSITE" id="PS50263">
    <property type="entry name" value="CN_HYDROLASE"/>
    <property type="match status" value="1"/>
</dbReference>
<evidence type="ECO:0000256" key="5">
    <source>
        <dbReference type="ARBA" id="ARBA00048745"/>
    </source>
</evidence>
<dbReference type="InterPro" id="IPR003010">
    <property type="entry name" value="C-N_Hydrolase"/>
</dbReference>
<feature type="domain" description="CN hydrolase" evidence="8">
    <location>
        <begin position="189"/>
        <end position="443"/>
    </location>
</feature>
<feature type="active site" evidence="7">
    <location>
        <position position="60"/>
    </location>
</feature>
<evidence type="ECO:0000256" key="6">
    <source>
        <dbReference type="PIRSR" id="PIRSR001220-2"/>
    </source>
</evidence>
<dbReference type="STRING" id="37546.A0A1B0FC69"/>
<dbReference type="PANTHER" id="PTHR23088:SF30">
    <property type="entry name" value="OMEGA-AMIDASE NIT2"/>
    <property type="match status" value="1"/>
</dbReference>
<dbReference type="InterPro" id="IPR045254">
    <property type="entry name" value="Nit1/2_C-N_Hydrolase"/>
</dbReference>
<dbReference type="InterPro" id="IPR036526">
    <property type="entry name" value="C-N_Hydrolase_sf"/>
</dbReference>
<dbReference type="Gene3D" id="3.40.50.1170">
    <property type="entry name" value="L-asparaginase, N-terminal domain"/>
    <property type="match status" value="1"/>
</dbReference>
<dbReference type="InterPro" id="IPR027475">
    <property type="entry name" value="Asparaginase/glutaminase_AS2"/>
</dbReference>
<dbReference type="EMBL" id="CCAG010014207">
    <property type="status" value="NOT_ANNOTATED_CDS"/>
    <property type="molecule type" value="Genomic_DNA"/>
</dbReference>
<comment type="catalytic activity">
    <reaction evidence="2">
        <text>2-oxoglutaramate + H2O = 2-oxoglutarate + NH4(+)</text>
        <dbReference type="Rhea" id="RHEA:32963"/>
        <dbReference type="ChEBI" id="CHEBI:15377"/>
        <dbReference type="ChEBI" id="CHEBI:16769"/>
        <dbReference type="ChEBI" id="CHEBI:16810"/>
        <dbReference type="ChEBI" id="CHEBI:28938"/>
        <dbReference type="EC" id="3.5.1.3"/>
    </reaction>
    <physiologicalReaction direction="left-to-right" evidence="2">
        <dbReference type="Rhea" id="RHEA:32964"/>
    </physiologicalReaction>
</comment>
<dbReference type="PhylomeDB" id="A0A1B0FC69"/>
<feature type="binding site" evidence="6">
    <location>
        <begin position="60"/>
        <end position="61"/>
    </location>
    <ligand>
        <name>substrate</name>
    </ligand>
</feature>
<dbReference type="EMBL" id="CCAG010014206">
    <property type="status" value="NOT_ANNOTATED_CDS"/>
    <property type="molecule type" value="Genomic_DNA"/>
</dbReference>
<dbReference type="SMART" id="SM00870">
    <property type="entry name" value="Asparaginase"/>
    <property type="match status" value="1"/>
</dbReference>
<dbReference type="InterPro" id="IPR037152">
    <property type="entry name" value="L-asparaginase_N_sf"/>
</dbReference>
<dbReference type="AlphaFoldDB" id="A0A1B0FC69"/>
<dbReference type="Pfam" id="PF00795">
    <property type="entry name" value="CN_hydrolase"/>
    <property type="match status" value="1"/>
</dbReference>
<dbReference type="PROSITE" id="PS51732">
    <property type="entry name" value="ASN_GLN_ASE_3"/>
    <property type="match status" value="1"/>
</dbReference>
<evidence type="ECO:0000313" key="9">
    <source>
        <dbReference type="EnsemblMetazoa" id="GMOY001156-PA"/>
    </source>
</evidence>
<dbReference type="GO" id="GO:0006107">
    <property type="term" value="P:oxaloacetate metabolic process"/>
    <property type="evidence" value="ECO:0007669"/>
    <property type="project" value="TreeGrafter"/>
</dbReference>
<dbReference type="PROSITE" id="PS00917">
    <property type="entry name" value="ASN_GLN_ASE_2"/>
    <property type="match status" value="1"/>
</dbReference>
<dbReference type="SUPFAM" id="SSF56317">
    <property type="entry name" value="Carbon-nitrogen hydrolase"/>
    <property type="match status" value="1"/>
</dbReference>
<accession>A0A1B0FC69</accession>
<dbReference type="PIRSF" id="PIRSF500176">
    <property type="entry name" value="L_ASNase"/>
    <property type="match status" value="1"/>
</dbReference>
<proteinExistence type="predicted"/>
<dbReference type="GO" id="GO:0004067">
    <property type="term" value="F:asparaginase activity"/>
    <property type="evidence" value="ECO:0007669"/>
    <property type="project" value="UniProtKB-UniRule"/>
</dbReference>
<evidence type="ECO:0000256" key="1">
    <source>
        <dbReference type="ARBA" id="ARBA00022801"/>
    </source>
</evidence>
<evidence type="ECO:0000256" key="7">
    <source>
        <dbReference type="PROSITE-ProRule" id="PRU10100"/>
    </source>
</evidence>
<reference evidence="9" key="1">
    <citation type="submission" date="2020-05" db="UniProtKB">
        <authorList>
            <consortium name="EnsemblMetazoa"/>
        </authorList>
    </citation>
    <scope>IDENTIFICATION</scope>
    <source>
        <strain evidence="9">Yale</strain>
    </source>
</reference>
<dbReference type="GO" id="GO:0006528">
    <property type="term" value="P:asparagine metabolic process"/>
    <property type="evidence" value="ECO:0007669"/>
    <property type="project" value="TreeGrafter"/>
</dbReference>
<organism evidence="9 10">
    <name type="scientific">Glossina morsitans morsitans</name>
    <name type="common">Savannah tsetse fly</name>
    <dbReference type="NCBI Taxonomy" id="37546"/>
    <lineage>
        <taxon>Eukaryota</taxon>
        <taxon>Metazoa</taxon>
        <taxon>Ecdysozoa</taxon>
        <taxon>Arthropoda</taxon>
        <taxon>Hexapoda</taxon>
        <taxon>Insecta</taxon>
        <taxon>Pterygota</taxon>
        <taxon>Neoptera</taxon>
        <taxon>Endopterygota</taxon>
        <taxon>Diptera</taxon>
        <taxon>Brachycera</taxon>
        <taxon>Muscomorpha</taxon>
        <taxon>Hippoboscoidea</taxon>
        <taxon>Glossinidae</taxon>
        <taxon>Glossina</taxon>
    </lineage>
</organism>
<dbReference type="CDD" id="cd07572">
    <property type="entry name" value="nit"/>
    <property type="match status" value="1"/>
</dbReference>
<dbReference type="SUPFAM" id="SSF53774">
    <property type="entry name" value="Glutaminase/Asparaginase"/>
    <property type="match status" value="1"/>
</dbReference>
<keyword evidence="10" id="KW-1185">Reference proteome</keyword>
<sequence length="466" mass="52221">MSSGDMLEELRMVSKNLELETEDFCSLDSSNIGPEDWTGLATLIARRSYDYHGIVVIHGTDTLAYTSAMLSFMLQNISIPVVVTGSQLSIANPVADALENCRCGIHMAASGYPGVFVAFNRYKAVYIEGFGLGGMPFLKNDFTGKVGEVIEKGMLVLAGSQCRYEGSNLSVYETGRLALEKGVIQAYDMTTEAAMTKLMWVLWADRRSPGDSDADIRHYLEQIKAHKVDFVVLPEMFCCPYQTEKFPEYAEEEGGSVWKALSAYAKEYNIYLVAGSVPEKDDEGRVYNTCYIFDRQGVQIGKHRKTHLFDIDIKGGQSFKESDTLTAGNSGTVFETEFGRMGVMICFDIRFPEFARMMVNDGARMIFVPAAFNMTTGPAHWELSFRTRALDNQIYMLGCAPARNPAASYISWGHSIFTDPWGRVRGMLDESEGILICEADLDYENEIREQLPLLKARRNDVYRIEK</sequence>
<evidence type="ECO:0000259" key="8">
    <source>
        <dbReference type="PROSITE" id="PS50263"/>
    </source>
</evidence>
<dbReference type="InterPro" id="IPR027474">
    <property type="entry name" value="L-asparaginase_N"/>
</dbReference>
<keyword evidence="1" id="KW-0378">Hydrolase</keyword>
<dbReference type="PANTHER" id="PTHR23088">
    <property type="entry name" value="NITRILASE-RELATED"/>
    <property type="match status" value="1"/>
</dbReference>
<dbReference type="PIRSF" id="PIRSF001220">
    <property type="entry name" value="L-ASNase_gatD"/>
    <property type="match status" value="1"/>
</dbReference>
<dbReference type="EC" id="3.5.1.3" evidence="3"/>
<dbReference type="GO" id="GO:0006541">
    <property type="term" value="P:glutamine metabolic process"/>
    <property type="evidence" value="ECO:0007669"/>
    <property type="project" value="TreeGrafter"/>
</dbReference>
<dbReference type="Gene3D" id="3.60.110.10">
    <property type="entry name" value="Carbon-nitrogen hydrolase"/>
    <property type="match status" value="1"/>
</dbReference>
<protein>
    <recommendedName>
        <fullName evidence="3">omega-amidase</fullName>
        <ecNumber evidence="3">3.5.1.3</ecNumber>
    </recommendedName>
    <alternativeName>
        <fullName evidence="4">Nitrilase homolog 2</fullName>
    </alternativeName>
</protein>
<dbReference type="Proteomes" id="UP000092444">
    <property type="component" value="Unassembled WGS sequence"/>
</dbReference>
<dbReference type="EnsemblMetazoa" id="GMOY001156-RA">
    <property type="protein sequence ID" value="GMOY001156-PA"/>
    <property type="gene ID" value="GMOY001156"/>
</dbReference>
<name>A0A1B0FC69_GLOMM</name>
<evidence type="ECO:0000256" key="2">
    <source>
        <dbReference type="ARBA" id="ARBA00036637"/>
    </source>
</evidence>
<dbReference type="VEuPathDB" id="VectorBase:GMOY001156"/>
<feature type="binding site" evidence="6">
    <location>
        <position position="29"/>
    </location>
    <ligand>
        <name>substrate</name>
    </ligand>
</feature>
<dbReference type="GO" id="GO:0050152">
    <property type="term" value="F:omega-amidase activity"/>
    <property type="evidence" value="ECO:0007669"/>
    <property type="project" value="UniProtKB-EC"/>
</dbReference>
<dbReference type="InterPro" id="IPR006034">
    <property type="entry name" value="Asparaginase/glutaminase-like"/>
</dbReference>